<proteinExistence type="predicted"/>
<dbReference type="PROSITE" id="PS51898">
    <property type="entry name" value="TYR_RECOMBINASE"/>
    <property type="match status" value="1"/>
</dbReference>
<dbReference type="InterPro" id="IPR010998">
    <property type="entry name" value="Integrase_recombinase_N"/>
</dbReference>
<dbReference type="SUPFAM" id="SSF56349">
    <property type="entry name" value="DNA breaking-rejoining enzymes"/>
    <property type="match status" value="1"/>
</dbReference>
<keyword evidence="2" id="KW-0963">Cytoplasm</keyword>
<dbReference type="InterPro" id="IPR013762">
    <property type="entry name" value="Integrase-like_cat_sf"/>
</dbReference>
<dbReference type="PROSITE" id="PS51900">
    <property type="entry name" value="CB"/>
    <property type="match status" value="1"/>
</dbReference>
<protein>
    <submittedName>
        <fullName evidence="12">Tyrosine-type recombinase/integrase</fullName>
    </submittedName>
</protein>
<evidence type="ECO:0000256" key="9">
    <source>
        <dbReference type="PROSITE-ProRule" id="PRU01248"/>
    </source>
</evidence>
<evidence type="ECO:0000313" key="13">
    <source>
        <dbReference type="Proteomes" id="UP001589836"/>
    </source>
</evidence>
<feature type="domain" description="Tyr recombinase" evidence="10">
    <location>
        <begin position="147"/>
        <end position="353"/>
    </location>
</feature>
<dbReference type="PANTHER" id="PTHR30349:SF77">
    <property type="entry name" value="TYROSINE RECOMBINASE XERC"/>
    <property type="match status" value="1"/>
</dbReference>
<keyword evidence="5" id="KW-0229">DNA integration</keyword>
<evidence type="ECO:0000259" key="10">
    <source>
        <dbReference type="PROSITE" id="PS51898"/>
    </source>
</evidence>
<evidence type="ECO:0000259" key="11">
    <source>
        <dbReference type="PROSITE" id="PS51900"/>
    </source>
</evidence>
<dbReference type="InterPro" id="IPR011010">
    <property type="entry name" value="DNA_brk_join_enz"/>
</dbReference>
<evidence type="ECO:0000256" key="2">
    <source>
        <dbReference type="ARBA" id="ARBA00022490"/>
    </source>
</evidence>
<evidence type="ECO:0000256" key="1">
    <source>
        <dbReference type="ARBA" id="ARBA00004496"/>
    </source>
</evidence>
<dbReference type="InterPro" id="IPR050090">
    <property type="entry name" value="Tyrosine_recombinase_XerCD"/>
</dbReference>
<keyword evidence="3" id="KW-0132">Cell division</keyword>
<evidence type="ECO:0000256" key="4">
    <source>
        <dbReference type="ARBA" id="ARBA00022829"/>
    </source>
</evidence>
<keyword evidence="13" id="KW-1185">Reference proteome</keyword>
<dbReference type="Gene3D" id="1.10.150.130">
    <property type="match status" value="1"/>
</dbReference>
<keyword evidence="4" id="KW-0159">Chromosome partition</keyword>
<comment type="subcellular location">
    <subcellularLocation>
        <location evidence="1">Cytoplasm</location>
    </subcellularLocation>
</comment>
<evidence type="ECO:0000256" key="3">
    <source>
        <dbReference type="ARBA" id="ARBA00022618"/>
    </source>
</evidence>
<dbReference type="Pfam" id="PF00589">
    <property type="entry name" value="Phage_integrase"/>
    <property type="match status" value="1"/>
</dbReference>
<sequence>MTTLLSANALQQQSIPWDDDSLYQQIAAYGYRHIDWTEVPDLWLLYLYLHDEPTLGAKRKQSTLKEYFRDITHFFDFIHSQHASVTTIQQEEIAHYQMELQKQYKPMTIKRKTAVIKSFLTFLYRNNIIAKDLTIGLKQVAIKKEELVNRDLYEEEVDQLLTYFANQDYFMYTLLYTLVSTGLRIQELAKAKWAGMYYQPEVNMVFLTVVGKRNKIREVPIFEEVLEVLKEFRARRGFTSELEDDGTAFFPKPNGKSYHFKYLSNEFTNQIESLEHIFPFIKRRKDMEREMEQEGNPIKYKITPHTCRHYTASYYMERGADMKAIQDLLDHESSLTTDTYLRRTRKFKEHAAVKIGRKFR</sequence>
<evidence type="ECO:0000256" key="7">
    <source>
        <dbReference type="ARBA" id="ARBA00023172"/>
    </source>
</evidence>
<dbReference type="Proteomes" id="UP001589836">
    <property type="component" value="Unassembled WGS sequence"/>
</dbReference>
<feature type="domain" description="Core-binding (CB)" evidence="11">
    <location>
        <begin position="34"/>
        <end position="124"/>
    </location>
</feature>
<keyword evidence="7" id="KW-0233">DNA recombination</keyword>
<reference evidence="12 13" key="1">
    <citation type="submission" date="2024-09" db="EMBL/GenBank/DDBJ databases">
        <authorList>
            <person name="Sun Q."/>
            <person name="Mori K."/>
        </authorList>
    </citation>
    <scope>NUCLEOTIDE SEQUENCE [LARGE SCALE GENOMIC DNA]</scope>
    <source>
        <strain evidence="12 13">NCAIM B.02529</strain>
    </source>
</reference>
<dbReference type="Gene3D" id="1.10.443.10">
    <property type="entry name" value="Intergrase catalytic core"/>
    <property type="match status" value="1"/>
</dbReference>
<dbReference type="CDD" id="cd00397">
    <property type="entry name" value="DNA_BRE_C"/>
    <property type="match status" value="1"/>
</dbReference>
<comment type="caution">
    <text evidence="12">The sequence shown here is derived from an EMBL/GenBank/DDBJ whole genome shotgun (WGS) entry which is preliminary data.</text>
</comment>
<keyword evidence="8" id="KW-0131">Cell cycle</keyword>
<dbReference type="RefSeq" id="WP_377345828.1">
    <property type="nucleotide sequence ID" value="NZ_JBHLTP010000003.1"/>
</dbReference>
<dbReference type="InterPro" id="IPR004107">
    <property type="entry name" value="Integrase_SAM-like_N"/>
</dbReference>
<keyword evidence="6 9" id="KW-0238">DNA-binding</keyword>
<accession>A0ABV6LLM5</accession>
<name>A0ABV6LLM5_9BACI</name>
<evidence type="ECO:0000256" key="5">
    <source>
        <dbReference type="ARBA" id="ARBA00022908"/>
    </source>
</evidence>
<evidence type="ECO:0000256" key="8">
    <source>
        <dbReference type="ARBA" id="ARBA00023306"/>
    </source>
</evidence>
<evidence type="ECO:0000256" key="6">
    <source>
        <dbReference type="ARBA" id="ARBA00023125"/>
    </source>
</evidence>
<dbReference type="InterPro" id="IPR044068">
    <property type="entry name" value="CB"/>
</dbReference>
<dbReference type="InterPro" id="IPR002104">
    <property type="entry name" value="Integrase_catalytic"/>
</dbReference>
<evidence type="ECO:0000313" key="12">
    <source>
        <dbReference type="EMBL" id="MFC0523276.1"/>
    </source>
</evidence>
<dbReference type="PANTHER" id="PTHR30349">
    <property type="entry name" value="PHAGE INTEGRASE-RELATED"/>
    <property type="match status" value="1"/>
</dbReference>
<dbReference type="Pfam" id="PF02899">
    <property type="entry name" value="Phage_int_SAM_1"/>
    <property type="match status" value="1"/>
</dbReference>
<dbReference type="EMBL" id="JBHLTP010000003">
    <property type="protein sequence ID" value="MFC0523276.1"/>
    <property type="molecule type" value="Genomic_DNA"/>
</dbReference>
<gene>
    <name evidence="12" type="ORF">ACFFGV_06655</name>
</gene>
<organism evidence="12 13">
    <name type="scientific">Pontibacillus salicampi</name>
    <dbReference type="NCBI Taxonomy" id="1449801"/>
    <lineage>
        <taxon>Bacteria</taxon>
        <taxon>Bacillati</taxon>
        <taxon>Bacillota</taxon>
        <taxon>Bacilli</taxon>
        <taxon>Bacillales</taxon>
        <taxon>Bacillaceae</taxon>
        <taxon>Pontibacillus</taxon>
    </lineage>
</organism>